<evidence type="ECO:0000313" key="3">
    <source>
        <dbReference type="Proteomes" id="UP000004367"/>
    </source>
</evidence>
<reference evidence="2 3" key="1">
    <citation type="submission" date="2012-02" db="EMBL/GenBank/DDBJ databases">
        <title>Whole genome shotgun sequence of Mobilicoccus pelagius NBRC 104925.</title>
        <authorList>
            <person name="Yoshida Y."/>
            <person name="Hosoyama A."/>
            <person name="Tsuchikane K."/>
            <person name="Katsumata H."/>
            <person name="Yamazaki S."/>
            <person name="Fujita N."/>
        </authorList>
    </citation>
    <scope>NUCLEOTIDE SEQUENCE [LARGE SCALE GENOMIC DNA]</scope>
    <source>
        <strain evidence="2 3">NBRC 104925</strain>
    </source>
</reference>
<dbReference type="eggNOG" id="ENOG5031XXW">
    <property type="taxonomic scope" value="Bacteria"/>
</dbReference>
<feature type="region of interest" description="Disordered" evidence="1">
    <location>
        <begin position="175"/>
        <end position="234"/>
    </location>
</feature>
<dbReference type="RefSeq" id="WP_009480851.1">
    <property type="nucleotide sequence ID" value="NZ_BAFE01000001.1"/>
</dbReference>
<feature type="compositionally biased region" description="Low complexity" evidence="1">
    <location>
        <begin position="198"/>
        <end position="225"/>
    </location>
</feature>
<accession>H5UMF9</accession>
<gene>
    <name evidence="2" type="ORF">MOPEL_001_00350</name>
</gene>
<organism evidence="2 3">
    <name type="scientific">Mobilicoccus pelagius NBRC 104925</name>
    <dbReference type="NCBI Taxonomy" id="1089455"/>
    <lineage>
        <taxon>Bacteria</taxon>
        <taxon>Bacillati</taxon>
        <taxon>Actinomycetota</taxon>
        <taxon>Actinomycetes</taxon>
        <taxon>Micrococcales</taxon>
        <taxon>Dermatophilaceae</taxon>
        <taxon>Mobilicoccus</taxon>
    </lineage>
</organism>
<keyword evidence="3" id="KW-1185">Reference proteome</keyword>
<proteinExistence type="predicted"/>
<comment type="caution">
    <text evidence="2">The sequence shown here is derived from an EMBL/GenBank/DDBJ whole genome shotgun (WGS) entry which is preliminary data.</text>
</comment>
<feature type="region of interest" description="Disordered" evidence="1">
    <location>
        <begin position="1"/>
        <end position="46"/>
    </location>
</feature>
<feature type="compositionally biased region" description="Pro residues" evidence="1">
    <location>
        <begin position="179"/>
        <end position="190"/>
    </location>
</feature>
<evidence type="ECO:0000313" key="2">
    <source>
        <dbReference type="EMBL" id="GAB46917.1"/>
    </source>
</evidence>
<protein>
    <submittedName>
        <fullName evidence="2">Uncharacterized protein</fullName>
    </submittedName>
</protein>
<dbReference type="Proteomes" id="UP000004367">
    <property type="component" value="Unassembled WGS sequence"/>
</dbReference>
<evidence type="ECO:0000256" key="1">
    <source>
        <dbReference type="SAM" id="MobiDB-lite"/>
    </source>
</evidence>
<dbReference type="AlphaFoldDB" id="H5UMF9"/>
<sequence>MESIHTTGTDDNDDMTQEAAHDPAPTGVDEDGGSGETAVPTETGRQALTEVVGEIERRGFAHEVLGDAALRVSIPAGDAAMGGVTLLEPATAAVAILAETRDGHSAVLMRDGDDLFVVKRSPGLWEHFHSRGGPGAVYGSWRGGERTRFRVRHGALWQAIPEAVTLAERLGVVDLLPAETPPPPPRPAPEMPKRTRTPRAGTRPASTSGSTKPSTAGSASKAATKSKAKEEPAPKICPRCFVQLPASGICDCG</sequence>
<name>H5UMF9_9MICO</name>
<dbReference type="EMBL" id="BAFE01000001">
    <property type="protein sequence ID" value="GAB46917.1"/>
    <property type="molecule type" value="Genomic_DNA"/>
</dbReference>